<dbReference type="InterPro" id="IPR018822">
    <property type="entry name" value="UPF0646"/>
</dbReference>
<organism evidence="2 3">
    <name type="scientific">Sphaerosporella brunnea</name>
    <dbReference type="NCBI Taxonomy" id="1250544"/>
    <lineage>
        <taxon>Eukaryota</taxon>
        <taxon>Fungi</taxon>
        <taxon>Dikarya</taxon>
        <taxon>Ascomycota</taxon>
        <taxon>Pezizomycotina</taxon>
        <taxon>Pezizomycetes</taxon>
        <taxon>Pezizales</taxon>
        <taxon>Pyronemataceae</taxon>
        <taxon>Sphaerosporella</taxon>
    </lineage>
</organism>
<feature type="compositionally biased region" description="Acidic residues" evidence="1">
    <location>
        <begin position="588"/>
        <end position="600"/>
    </location>
</feature>
<feature type="compositionally biased region" description="Polar residues" evidence="1">
    <location>
        <begin position="193"/>
        <end position="205"/>
    </location>
</feature>
<keyword evidence="3" id="KW-1185">Reference proteome</keyword>
<dbReference type="EMBL" id="VXIS01000455">
    <property type="protein sequence ID" value="KAA8893363.1"/>
    <property type="molecule type" value="Genomic_DNA"/>
</dbReference>
<feature type="region of interest" description="Disordered" evidence="1">
    <location>
        <begin position="167"/>
        <end position="259"/>
    </location>
</feature>
<feature type="region of interest" description="Disordered" evidence="1">
    <location>
        <begin position="574"/>
        <end position="786"/>
    </location>
</feature>
<gene>
    <name evidence="2" type="ORF">FN846DRAFT_914117</name>
</gene>
<feature type="compositionally biased region" description="Acidic residues" evidence="1">
    <location>
        <begin position="748"/>
        <end position="757"/>
    </location>
</feature>
<accession>A0A5J5EDK5</accession>
<reference evidence="2 3" key="1">
    <citation type="submission" date="2019-09" db="EMBL/GenBank/DDBJ databases">
        <title>Draft genome of the ectomycorrhizal ascomycete Sphaerosporella brunnea.</title>
        <authorList>
            <consortium name="DOE Joint Genome Institute"/>
            <person name="Benucci G.M."/>
            <person name="Marozzi G."/>
            <person name="Antonielli L."/>
            <person name="Sanchez S."/>
            <person name="Marco P."/>
            <person name="Wang X."/>
            <person name="Falini L.B."/>
            <person name="Barry K."/>
            <person name="Haridas S."/>
            <person name="Lipzen A."/>
            <person name="Labutti K."/>
            <person name="Grigoriev I.V."/>
            <person name="Murat C."/>
            <person name="Martin F."/>
            <person name="Albertini E."/>
            <person name="Donnini D."/>
            <person name="Bonito G."/>
        </authorList>
    </citation>
    <scope>NUCLEOTIDE SEQUENCE [LARGE SCALE GENOMIC DNA]</scope>
    <source>
        <strain evidence="2 3">Sb_GMNB300</strain>
    </source>
</reference>
<feature type="compositionally biased region" description="Basic and acidic residues" evidence="1">
    <location>
        <begin position="219"/>
        <end position="232"/>
    </location>
</feature>
<proteinExistence type="predicted"/>
<dbReference type="Proteomes" id="UP000326924">
    <property type="component" value="Unassembled WGS sequence"/>
</dbReference>
<evidence type="ECO:0000256" key="1">
    <source>
        <dbReference type="SAM" id="MobiDB-lite"/>
    </source>
</evidence>
<protein>
    <submittedName>
        <fullName evidence="2">Uncharacterized protein</fullName>
    </submittedName>
</protein>
<feature type="compositionally biased region" description="Low complexity" evidence="1">
    <location>
        <begin position="724"/>
        <end position="734"/>
    </location>
</feature>
<sequence>MTLAVPRSSLLRPLNESAELYDNPDTPGTTYSFQEQGPSKYSMQSDSAHLTAPMMDTSMFMSTDDEMLDSDSDQRRDEDFDIDIDAEVYSANGGDLEITMTMEEESNTYGIAEAEDDNDDIMLDDEPEYNYGQNVPPISANITASIVTQPDSVSTQSQIALSGQDTSFLQPTASSPPLEPVHSLQEPGPPEQPSNNIDTEQSSAAEDTAALALQPQQTGDERDSNNLDHQQESVESYQAPPHDGSAAEEADDRSQSSTATLTHEITRNAEQFLGDENENEADNDLYPEHEYTQPDLTQTEDSDDFSYWHPVIVQYEQNELVLFAPKMEWSASYEDLPSSYLLQDDVLCGRPLEELFMHLRKVLRTEESEGCEFVMRIELLGLEIAEGSTACKSVCLRRILDLHNQLRQNDGQEIPEPVRVSLYKVPTLTSRLDEIASVVNEGKGFKECLIQLGLRTDDDLKETAVRVTDVADRSEEIAGFDEAQTEGLEAPATEDPEILEDEEADEEQQQQLEEATFTVLTEEDASAESEADHASVAADPEQVGACNSTQEDAEQGVDSNSGAGVTYAEELLEDTASVHPENAVAAAVDEDELLEFEDGHDDQQTTQPDTTVQTQENEKLAEDDADGELLGEEELEPSVDRSEPVNQQPEPAHGDTEDHAQTLASPDANSDQNDIPPNTDDTSNNPSPIPVFTAADEDEGEYDEQQEFEAQDFEEQEYDEEEYPQPYEQDGQQYTETDNEQNAAGEQEGLEDAEGYVEDPYTAEEQQYIESDFQQNDGQQDASDDYYDEDQFIEGELEYLEKEIEEYEVEEYDESHFENAEDESPLEVEVVDPSITDAIDVAYLSPVASSHEEELIDYEDDEEDLNPLNAPVTISTMSPTLKRLRDDSDEDGDGELDVDQGWFWQSRNAWTLDGNLIRPATKRARAD</sequence>
<feature type="compositionally biased region" description="Acidic residues" evidence="1">
    <location>
        <begin position="623"/>
        <end position="637"/>
    </location>
</feature>
<feature type="compositionally biased region" description="Acidic residues" evidence="1">
    <location>
        <begin position="887"/>
        <end position="898"/>
    </location>
</feature>
<feature type="compositionally biased region" description="Polar residues" evidence="1">
    <location>
        <begin position="764"/>
        <end position="781"/>
    </location>
</feature>
<feature type="region of interest" description="Disordered" evidence="1">
    <location>
        <begin position="522"/>
        <end position="561"/>
    </location>
</feature>
<name>A0A5J5EDK5_9PEZI</name>
<feature type="compositionally biased region" description="Polar residues" evidence="1">
    <location>
        <begin position="662"/>
        <end position="686"/>
    </location>
</feature>
<feature type="compositionally biased region" description="Polar residues" evidence="1">
    <location>
        <begin position="26"/>
        <end position="48"/>
    </location>
</feature>
<evidence type="ECO:0000313" key="3">
    <source>
        <dbReference type="Proteomes" id="UP000326924"/>
    </source>
</evidence>
<comment type="caution">
    <text evidence="2">The sequence shown here is derived from an EMBL/GenBank/DDBJ whole genome shotgun (WGS) entry which is preliminary data.</text>
</comment>
<dbReference type="Pfam" id="PF10336">
    <property type="entry name" value="DUF2420"/>
    <property type="match status" value="1"/>
</dbReference>
<feature type="compositionally biased region" description="Low complexity" evidence="1">
    <location>
        <begin position="604"/>
        <end position="615"/>
    </location>
</feature>
<feature type="compositionally biased region" description="Acidic residues" evidence="1">
    <location>
        <begin position="695"/>
        <end position="723"/>
    </location>
</feature>
<dbReference type="AlphaFoldDB" id="A0A5J5EDK5"/>
<feature type="region of interest" description="Disordered" evidence="1">
    <location>
        <begin position="879"/>
        <end position="898"/>
    </location>
</feature>
<dbReference type="InParanoid" id="A0A5J5EDK5"/>
<feature type="region of interest" description="Disordered" evidence="1">
    <location>
        <begin position="1"/>
        <end position="49"/>
    </location>
</feature>
<dbReference type="OrthoDB" id="5339076at2759"/>
<evidence type="ECO:0000313" key="2">
    <source>
        <dbReference type="EMBL" id="KAA8893363.1"/>
    </source>
</evidence>